<dbReference type="Proteomes" id="UP000269669">
    <property type="component" value="Unassembled WGS sequence"/>
</dbReference>
<organism evidence="1 2">
    <name type="scientific">Edaphobacter aggregans</name>
    <dbReference type="NCBI Taxonomy" id="570835"/>
    <lineage>
        <taxon>Bacteria</taxon>
        <taxon>Pseudomonadati</taxon>
        <taxon>Acidobacteriota</taxon>
        <taxon>Terriglobia</taxon>
        <taxon>Terriglobales</taxon>
        <taxon>Acidobacteriaceae</taxon>
        <taxon>Edaphobacter</taxon>
    </lineage>
</organism>
<dbReference type="EMBL" id="RSDW01000001">
    <property type="protein sequence ID" value="RSL18476.1"/>
    <property type="molecule type" value="Genomic_DNA"/>
</dbReference>
<accession>A0A3R9NZJ7</accession>
<name>A0A3R9NZJ7_9BACT</name>
<dbReference type="AlphaFoldDB" id="A0A3R9NZJ7"/>
<evidence type="ECO:0000313" key="2">
    <source>
        <dbReference type="Proteomes" id="UP000269669"/>
    </source>
</evidence>
<gene>
    <name evidence="1" type="ORF">EDE15_4056</name>
</gene>
<sequence length="114" mass="12959">MKILVLCQLMSPLLFTRRNRSPLIIEFRQLAWQSDGAWVVETCWNLVVQALARTLVIEHVAKVIKSTLLGAKGGRRRFCRVLLQCAMHPLMAAVLLRSTCLNALMHDPELHPTE</sequence>
<protein>
    <submittedName>
        <fullName evidence="1">Uncharacterized protein</fullName>
    </submittedName>
</protein>
<reference evidence="1 2" key="1">
    <citation type="submission" date="2018-12" db="EMBL/GenBank/DDBJ databases">
        <title>Sequencing of bacterial isolates from soil warming experiment in Harvard Forest, Massachusetts, USA.</title>
        <authorList>
            <person name="Deangelis K."/>
        </authorList>
    </citation>
    <scope>NUCLEOTIDE SEQUENCE [LARGE SCALE GENOMIC DNA]</scope>
    <source>
        <strain evidence="1 2">EB153</strain>
    </source>
</reference>
<evidence type="ECO:0000313" key="1">
    <source>
        <dbReference type="EMBL" id="RSL18476.1"/>
    </source>
</evidence>
<keyword evidence="2" id="KW-1185">Reference proteome</keyword>
<comment type="caution">
    <text evidence="1">The sequence shown here is derived from an EMBL/GenBank/DDBJ whole genome shotgun (WGS) entry which is preliminary data.</text>
</comment>
<proteinExistence type="predicted"/>